<keyword evidence="1" id="KW-1133">Transmembrane helix</keyword>
<dbReference type="AlphaFoldDB" id="A0A846M9R5"/>
<dbReference type="PIRSF" id="PIRSF016789">
    <property type="entry name" value="DUF454"/>
    <property type="match status" value="1"/>
</dbReference>
<evidence type="ECO:0008006" key="4">
    <source>
        <dbReference type="Google" id="ProtNLM"/>
    </source>
</evidence>
<proteinExistence type="predicted"/>
<feature type="transmembrane region" description="Helical" evidence="1">
    <location>
        <begin position="72"/>
        <end position="90"/>
    </location>
</feature>
<name>A0A846M9R5_9SPHN</name>
<dbReference type="Pfam" id="PF04304">
    <property type="entry name" value="DUF454"/>
    <property type="match status" value="1"/>
</dbReference>
<dbReference type="Proteomes" id="UP000576821">
    <property type="component" value="Unassembled WGS sequence"/>
</dbReference>
<sequence length="117" mass="12680">MRRTLYLACGFLALGLGAVGVLLPLLPTVPFVILAAFCFARSSPALEARLLEHRHFGVHIRRWRERGAISRRGKQAALVAFAASAAIGLILAPLPWSLIPMAVALIGGSWIWTRPEA</sequence>
<dbReference type="EMBL" id="JAASQR010000002">
    <property type="protein sequence ID" value="NIJ16864.1"/>
    <property type="molecule type" value="Genomic_DNA"/>
</dbReference>
<evidence type="ECO:0000313" key="3">
    <source>
        <dbReference type="Proteomes" id="UP000576821"/>
    </source>
</evidence>
<evidence type="ECO:0000256" key="1">
    <source>
        <dbReference type="SAM" id="Phobius"/>
    </source>
</evidence>
<accession>A0A846M9R5</accession>
<keyword evidence="1" id="KW-0812">Transmembrane</keyword>
<comment type="caution">
    <text evidence="2">The sequence shown here is derived from an EMBL/GenBank/DDBJ whole genome shotgun (WGS) entry which is preliminary data.</text>
</comment>
<evidence type="ECO:0000313" key="2">
    <source>
        <dbReference type="EMBL" id="NIJ16864.1"/>
    </source>
</evidence>
<dbReference type="RefSeq" id="WP_167303447.1">
    <property type="nucleotide sequence ID" value="NZ_JAASQR010000002.1"/>
</dbReference>
<dbReference type="PANTHER" id="PTHR35813">
    <property type="entry name" value="INNER MEMBRANE PROTEIN YBAN"/>
    <property type="match status" value="1"/>
</dbReference>
<organism evidence="2 3">
    <name type="scientific">Sphingobium vermicomposti</name>
    <dbReference type="NCBI Taxonomy" id="529005"/>
    <lineage>
        <taxon>Bacteria</taxon>
        <taxon>Pseudomonadati</taxon>
        <taxon>Pseudomonadota</taxon>
        <taxon>Alphaproteobacteria</taxon>
        <taxon>Sphingomonadales</taxon>
        <taxon>Sphingomonadaceae</taxon>
        <taxon>Sphingobium</taxon>
    </lineage>
</organism>
<keyword evidence="1" id="KW-0472">Membrane</keyword>
<protein>
    <recommendedName>
        <fullName evidence="4">DUF454 domain-containing protein</fullName>
    </recommendedName>
</protein>
<keyword evidence="3" id="KW-1185">Reference proteome</keyword>
<dbReference type="GO" id="GO:0005886">
    <property type="term" value="C:plasma membrane"/>
    <property type="evidence" value="ECO:0007669"/>
    <property type="project" value="TreeGrafter"/>
</dbReference>
<reference evidence="2 3" key="1">
    <citation type="submission" date="2020-03" db="EMBL/GenBank/DDBJ databases">
        <title>Genomic Encyclopedia of Type Strains, Phase IV (KMG-IV): sequencing the most valuable type-strain genomes for metagenomic binning, comparative biology and taxonomic classification.</title>
        <authorList>
            <person name="Goeker M."/>
        </authorList>
    </citation>
    <scope>NUCLEOTIDE SEQUENCE [LARGE SCALE GENOMIC DNA]</scope>
    <source>
        <strain evidence="2 3">DSM 21299</strain>
    </source>
</reference>
<dbReference type="InterPro" id="IPR007401">
    <property type="entry name" value="DUF454"/>
</dbReference>
<gene>
    <name evidence="2" type="ORF">FHS54_001830</name>
</gene>
<dbReference type="PANTHER" id="PTHR35813:SF1">
    <property type="entry name" value="INNER MEMBRANE PROTEIN YBAN"/>
    <property type="match status" value="1"/>
</dbReference>